<dbReference type="Proteomes" id="UP000583800">
    <property type="component" value="Unassembled WGS sequence"/>
</dbReference>
<dbReference type="AlphaFoldDB" id="A0A7X0EX17"/>
<gene>
    <name evidence="3" type="ORF">FHU36_004142</name>
</gene>
<feature type="domain" description="Activator of Hsp90 ATPase homologue 1/2-like C-terminal" evidence="2">
    <location>
        <begin position="23"/>
        <end position="125"/>
    </location>
</feature>
<proteinExistence type="inferred from homology"/>
<sequence>MNERLLTTPDGRNVLHMQRRLTHPPAKVWRALTEPEHLARWFPTEVRIEGDRVRFGFGPDGTVIAHDPPHLFAFTWGEDQLRWKLSPDTTGGTLLDFTHTFADRHGAASFASGWHTCFTALVRLLDGARPPAPGDTAALHEHYVAILGLSSGAVRGDTVRLERQLTRPAPEVWQALHGDQATIGTPPPAPFAASGVEAGPVIRVEPGKLLECAAGAGTVRWELAEGTGHGARLVVTHTGDPAALPAWRAHVEDLAAALAALARPGA</sequence>
<organism evidence="3 4">
    <name type="scientific">Nonomuraea muscovyensis</name>
    <dbReference type="NCBI Taxonomy" id="1124761"/>
    <lineage>
        <taxon>Bacteria</taxon>
        <taxon>Bacillati</taxon>
        <taxon>Actinomycetota</taxon>
        <taxon>Actinomycetes</taxon>
        <taxon>Streptosporangiales</taxon>
        <taxon>Streptosporangiaceae</taxon>
        <taxon>Nonomuraea</taxon>
    </lineage>
</organism>
<evidence type="ECO:0000313" key="3">
    <source>
        <dbReference type="EMBL" id="MBB6347597.1"/>
    </source>
</evidence>
<dbReference type="RefSeq" id="WP_185085511.1">
    <property type="nucleotide sequence ID" value="NZ_JACHJB010000002.1"/>
</dbReference>
<dbReference type="Pfam" id="PF08327">
    <property type="entry name" value="AHSA1"/>
    <property type="match status" value="1"/>
</dbReference>
<evidence type="ECO:0000259" key="2">
    <source>
        <dbReference type="Pfam" id="PF08327"/>
    </source>
</evidence>
<dbReference type="InterPro" id="IPR023393">
    <property type="entry name" value="START-like_dom_sf"/>
</dbReference>
<evidence type="ECO:0000313" key="4">
    <source>
        <dbReference type="Proteomes" id="UP000583800"/>
    </source>
</evidence>
<dbReference type="EMBL" id="JACHJB010000002">
    <property type="protein sequence ID" value="MBB6347597.1"/>
    <property type="molecule type" value="Genomic_DNA"/>
</dbReference>
<accession>A0A7X0EX17</accession>
<comment type="caution">
    <text evidence="3">The sequence shown here is derived from an EMBL/GenBank/DDBJ whole genome shotgun (WGS) entry which is preliminary data.</text>
</comment>
<keyword evidence="4" id="KW-1185">Reference proteome</keyword>
<reference evidence="3 4" key="1">
    <citation type="submission" date="2020-08" db="EMBL/GenBank/DDBJ databases">
        <title>Sequencing the genomes of 1000 actinobacteria strains.</title>
        <authorList>
            <person name="Klenk H.-P."/>
        </authorList>
    </citation>
    <scope>NUCLEOTIDE SEQUENCE [LARGE SCALE GENOMIC DNA]</scope>
    <source>
        <strain evidence="3 4">DSM 45913</strain>
    </source>
</reference>
<evidence type="ECO:0000256" key="1">
    <source>
        <dbReference type="ARBA" id="ARBA00006817"/>
    </source>
</evidence>
<comment type="similarity">
    <text evidence="1">Belongs to the AHA1 family.</text>
</comment>
<protein>
    <submittedName>
        <fullName evidence="3">Uncharacterized protein YndB with AHSA1/START domain</fullName>
    </submittedName>
</protein>
<dbReference type="SUPFAM" id="SSF55961">
    <property type="entry name" value="Bet v1-like"/>
    <property type="match status" value="2"/>
</dbReference>
<name>A0A7X0EX17_9ACTN</name>
<dbReference type="Gene3D" id="3.30.530.20">
    <property type="match status" value="2"/>
</dbReference>
<dbReference type="CDD" id="cd08899">
    <property type="entry name" value="SRPBCC_CalC_Aha1-like_6"/>
    <property type="match status" value="1"/>
</dbReference>
<dbReference type="InterPro" id="IPR013538">
    <property type="entry name" value="ASHA1/2-like_C"/>
</dbReference>